<proteinExistence type="predicted"/>
<evidence type="ECO:0000256" key="1">
    <source>
        <dbReference type="SAM" id="Phobius"/>
    </source>
</evidence>
<accession>A0A392W476</accession>
<dbReference type="EMBL" id="LXQA011376376">
    <property type="protein sequence ID" value="MCI95117.1"/>
    <property type="molecule type" value="Genomic_DNA"/>
</dbReference>
<name>A0A392W476_9FABA</name>
<dbReference type="AlphaFoldDB" id="A0A392W476"/>
<dbReference type="Proteomes" id="UP000265520">
    <property type="component" value="Unassembled WGS sequence"/>
</dbReference>
<keyword evidence="1" id="KW-1133">Transmembrane helix</keyword>
<comment type="caution">
    <text evidence="2">The sequence shown here is derived from an EMBL/GenBank/DDBJ whole genome shotgun (WGS) entry which is preliminary data.</text>
</comment>
<feature type="transmembrane region" description="Helical" evidence="1">
    <location>
        <begin position="6"/>
        <end position="24"/>
    </location>
</feature>
<evidence type="ECO:0000313" key="3">
    <source>
        <dbReference type="Proteomes" id="UP000265520"/>
    </source>
</evidence>
<keyword evidence="1" id="KW-0812">Transmembrane</keyword>
<keyword evidence="3" id="KW-1185">Reference proteome</keyword>
<evidence type="ECO:0000313" key="2">
    <source>
        <dbReference type="EMBL" id="MCI95117.1"/>
    </source>
</evidence>
<protein>
    <submittedName>
        <fullName evidence="2">Uncharacterized protein</fullName>
    </submittedName>
</protein>
<sequence length="54" mass="5847">MRNSRNFLSVNCVPLSVTTTCGILNRASMSRLKKQSTLNAVILARGSASTHLVK</sequence>
<keyword evidence="1" id="KW-0472">Membrane</keyword>
<reference evidence="2 3" key="1">
    <citation type="journal article" date="2018" name="Front. Plant Sci.">
        <title>Red Clover (Trifolium pratense) and Zigzag Clover (T. medium) - A Picture of Genomic Similarities and Differences.</title>
        <authorList>
            <person name="Dluhosova J."/>
            <person name="Istvanek J."/>
            <person name="Nedelnik J."/>
            <person name="Repkova J."/>
        </authorList>
    </citation>
    <scope>NUCLEOTIDE SEQUENCE [LARGE SCALE GENOMIC DNA]</scope>
    <source>
        <strain evidence="3">cv. 10/8</strain>
        <tissue evidence="2">Leaf</tissue>
    </source>
</reference>
<organism evidence="2 3">
    <name type="scientific">Trifolium medium</name>
    <dbReference type="NCBI Taxonomy" id="97028"/>
    <lineage>
        <taxon>Eukaryota</taxon>
        <taxon>Viridiplantae</taxon>
        <taxon>Streptophyta</taxon>
        <taxon>Embryophyta</taxon>
        <taxon>Tracheophyta</taxon>
        <taxon>Spermatophyta</taxon>
        <taxon>Magnoliopsida</taxon>
        <taxon>eudicotyledons</taxon>
        <taxon>Gunneridae</taxon>
        <taxon>Pentapetalae</taxon>
        <taxon>rosids</taxon>
        <taxon>fabids</taxon>
        <taxon>Fabales</taxon>
        <taxon>Fabaceae</taxon>
        <taxon>Papilionoideae</taxon>
        <taxon>50 kb inversion clade</taxon>
        <taxon>NPAAA clade</taxon>
        <taxon>Hologalegina</taxon>
        <taxon>IRL clade</taxon>
        <taxon>Trifolieae</taxon>
        <taxon>Trifolium</taxon>
    </lineage>
</organism>